<dbReference type="EC" id="2.3.2.27" evidence="2"/>
<dbReference type="GO" id="GO:0061630">
    <property type="term" value="F:ubiquitin protein ligase activity"/>
    <property type="evidence" value="ECO:0007669"/>
    <property type="project" value="UniProtKB-EC"/>
</dbReference>
<accession>A0A6P5YBC7</accession>
<evidence type="ECO:0000256" key="4">
    <source>
        <dbReference type="ARBA" id="ARBA00022771"/>
    </source>
</evidence>
<evidence type="ECO:0000313" key="9">
    <source>
        <dbReference type="RefSeq" id="XP_022737341.1"/>
    </source>
</evidence>
<feature type="domain" description="RING-type" evidence="7">
    <location>
        <begin position="220"/>
        <end position="261"/>
    </location>
</feature>
<dbReference type="InterPro" id="IPR001841">
    <property type="entry name" value="Znf_RING"/>
</dbReference>
<dbReference type="PROSITE" id="PS50089">
    <property type="entry name" value="ZF_RING_2"/>
    <property type="match status" value="1"/>
</dbReference>
<dbReference type="SMART" id="SM00184">
    <property type="entry name" value="RING"/>
    <property type="match status" value="1"/>
</dbReference>
<evidence type="ECO:0000256" key="2">
    <source>
        <dbReference type="ARBA" id="ARBA00012483"/>
    </source>
</evidence>
<evidence type="ECO:0000256" key="1">
    <source>
        <dbReference type="ARBA" id="ARBA00000900"/>
    </source>
</evidence>
<evidence type="ECO:0000256" key="3">
    <source>
        <dbReference type="ARBA" id="ARBA00022723"/>
    </source>
</evidence>
<evidence type="ECO:0000256" key="5">
    <source>
        <dbReference type="ARBA" id="ARBA00022833"/>
    </source>
</evidence>
<dbReference type="RefSeq" id="XP_022737341.1">
    <property type="nucleotide sequence ID" value="XM_022881606.1"/>
</dbReference>
<keyword evidence="3" id="KW-0479">Metal-binding</keyword>
<dbReference type="Proteomes" id="UP000515121">
    <property type="component" value="Unplaced"/>
</dbReference>
<dbReference type="GO" id="GO:0016567">
    <property type="term" value="P:protein ubiquitination"/>
    <property type="evidence" value="ECO:0007669"/>
    <property type="project" value="TreeGrafter"/>
</dbReference>
<dbReference type="Gene3D" id="3.30.40.10">
    <property type="entry name" value="Zinc/RING finger domain, C3HC4 (zinc finger)"/>
    <property type="match status" value="1"/>
</dbReference>
<proteinExistence type="predicted"/>
<organism evidence="8 9">
    <name type="scientific">Durio zibethinus</name>
    <name type="common">Durian</name>
    <dbReference type="NCBI Taxonomy" id="66656"/>
    <lineage>
        <taxon>Eukaryota</taxon>
        <taxon>Viridiplantae</taxon>
        <taxon>Streptophyta</taxon>
        <taxon>Embryophyta</taxon>
        <taxon>Tracheophyta</taxon>
        <taxon>Spermatophyta</taxon>
        <taxon>Magnoliopsida</taxon>
        <taxon>eudicotyledons</taxon>
        <taxon>Gunneridae</taxon>
        <taxon>Pentapetalae</taxon>
        <taxon>rosids</taxon>
        <taxon>malvids</taxon>
        <taxon>Malvales</taxon>
        <taxon>Malvaceae</taxon>
        <taxon>Helicteroideae</taxon>
        <taxon>Durio</taxon>
    </lineage>
</organism>
<keyword evidence="4 6" id="KW-0863">Zinc-finger</keyword>
<dbReference type="GO" id="GO:0008270">
    <property type="term" value="F:zinc ion binding"/>
    <property type="evidence" value="ECO:0007669"/>
    <property type="project" value="UniProtKB-KW"/>
</dbReference>
<protein>
    <recommendedName>
        <fullName evidence="2">RING-type E3 ubiquitin transferase</fullName>
        <ecNumber evidence="2">2.3.2.27</ecNumber>
    </recommendedName>
</protein>
<dbReference type="Pfam" id="PF13639">
    <property type="entry name" value="zf-RING_2"/>
    <property type="match status" value="1"/>
</dbReference>
<dbReference type="SUPFAM" id="SSF57850">
    <property type="entry name" value="RING/U-box"/>
    <property type="match status" value="1"/>
</dbReference>
<evidence type="ECO:0000256" key="6">
    <source>
        <dbReference type="PROSITE-ProRule" id="PRU00175"/>
    </source>
</evidence>
<name>A0A6P5YBC7_DURZI</name>
<dbReference type="KEGG" id="dzi:111290305"/>
<evidence type="ECO:0000313" key="8">
    <source>
        <dbReference type="Proteomes" id="UP000515121"/>
    </source>
</evidence>
<keyword evidence="5" id="KW-0862">Zinc</keyword>
<dbReference type="PANTHER" id="PTHR15710">
    <property type="entry name" value="E3 UBIQUITIN-PROTEIN LIGASE PRAJA"/>
    <property type="match status" value="1"/>
</dbReference>
<gene>
    <name evidence="9" type="primary">LOC111290305</name>
</gene>
<dbReference type="AlphaFoldDB" id="A0A6P5YBC7"/>
<dbReference type="GO" id="GO:0005737">
    <property type="term" value="C:cytoplasm"/>
    <property type="evidence" value="ECO:0007669"/>
    <property type="project" value="TreeGrafter"/>
</dbReference>
<sequence length="270" mass="30839">MDSRVWYCFETWEGGVKYFLEICEGELVDDQIPDDYEGEFIDDNCYKGQFRCCRGLIDCQEPDSIKLAALFEQKLLHQSSSYTPCGQEVPELVMVEIKCNIVNFTEALLRDERNMNRRKFLIVAKFGAFMTTRCNDDDGELEEEKEEEENIVGTLFITRYNDSVDDDDDDDDDIEFEEEDEDMDGDISTEVNDQIGFVPASKASIEALQNVSGLDNNSECVICLGRIKGEELAKSVPCGHVYHGDCIVQWLETSQLCPLCRYAMPIDESH</sequence>
<keyword evidence="8" id="KW-1185">Reference proteome</keyword>
<evidence type="ECO:0000259" key="7">
    <source>
        <dbReference type="PROSITE" id="PS50089"/>
    </source>
</evidence>
<comment type="catalytic activity">
    <reaction evidence="1">
        <text>S-ubiquitinyl-[E2 ubiquitin-conjugating enzyme]-L-cysteine + [acceptor protein]-L-lysine = [E2 ubiquitin-conjugating enzyme]-L-cysteine + N(6)-ubiquitinyl-[acceptor protein]-L-lysine.</text>
        <dbReference type="EC" id="2.3.2.27"/>
    </reaction>
</comment>
<dbReference type="InterPro" id="IPR013083">
    <property type="entry name" value="Znf_RING/FYVE/PHD"/>
</dbReference>
<dbReference type="GeneID" id="111290305"/>
<dbReference type="OrthoDB" id="4348522at2759"/>
<dbReference type="PANTHER" id="PTHR15710:SF196">
    <property type="entry name" value="F6A14.12 PROTEIN-RELATED"/>
    <property type="match status" value="1"/>
</dbReference>
<reference evidence="9" key="1">
    <citation type="submission" date="2025-08" db="UniProtKB">
        <authorList>
            <consortium name="RefSeq"/>
        </authorList>
    </citation>
    <scope>IDENTIFICATION</scope>
    <source>
        <tissue evidence="9">Fruit stalk</tissue>
    </source>
</reference>